<dbReference type="GO" id="GO:0008270">
    <property type="term" value="F:zinc ion binding"/>
    <property type="evidence" value="ECO:0007669"/>
    <property type="project" value="UniProtKB-UniRule"/>
</dbReference>
<evidence type="ECO:0000256" key="6">
    <source>
        <dbReference type="ARBA" id="ARBA00048348"/>
    </source>
</evidence>
<evidence type="ECO:0000256" key="1">
    <source>
        <dbReference type="ARBA" id="ARBA00006217"/>
    </source>
</evidence>
<comment type="catalytic activity">
    <reaction evidence="6 8">
        <text>hydrogencarbonate + H(+) = CO2 + H2O</text>
        <dbReference type="Rhea" id="RHEA:10748"/>
        <dbReference type="ChEBI" id="CHEBI:15377"/>
        <dbReference type="ChEBI" id="CHEBI:15378"/>
        <dbReference type="ChEBI" id="CHEBI:16526"/>
        <dbReference type="ChEBI" id="CHEBI:17544"/>
        <dbReference type="EC" id="4.2.1.1"/>
    </reaction>
</comment>
<dbReference type="RefSeq" id="WP_197311100.1">
    <property type="nucleotide sequence ID" value="NZ_JADZLT010000049.1"/>
</dbReference>
<dbReference type="Gene3D" id="3.40.1050.10">
    <property type="entry name" value="Carbonic anhydrase"/>
    <property type="match status" value="1"/>
</dbReference>
<keyword evidence="4 7" id="KW-0862">Zinc</keyword>
<comment type="similarity">
    <text evidence="1 8">Belongs to the beta-class carbonic anhydrase family.</text>
</comment>
<keyword evidence="3 7" id="KW-0479">Metal-binding</keyword>
<dbReference type="InterPro" id="IPR001765">
    <property type="entry name" value="Carbonic_anhydrase"/>
</dbReference>
<organism evidence="9 10">
    <name type="scientific">Methylobrevis albus</name>
    <dbReference type="NCBI Taxonomy" id="2793297"/>
    <lineage>
        <taxon>Bacteria</taxon>
        <taxon>Pseudomonadati</taxon>
        <taxon>Pseudomonadota</taxon>
        <taxon>Alphaproteobacteria</taxon>
        <taxon>Hyphomicrobiales</taxon>
        <taxon>Pleomorphomonadaceae</taxon>
        <taxon>Methylobrevis</taxon>
    </lineage>
</organism>
<comment type="function">
    <text evidence="8">Reversible hydration of carbon dioxide.</text>
</comment>
<evidence type="ECO:0000313" key="10">
    <source>
        <dbReference type="Proteomes" id="UP000631694"/>
    </source>
</evidence>
<protein>
    <recommendedName>
        <fullName evidence="2 8">Carbonic anhydrase</fullName>
        <ecNumber evidence="2 8">4.2.1.1</ecNumber>
    </recommendedName>
    <alternativeName>
        <fullName evidence="8">Carbonate dehydratase</fullName>
    </alternativeName>
</protein>
<comment type="cofactor">
    <cofactor evidence="7">
        <name>Zn(2+)</name>
        <dbReference type="ChEBI" id="CHEBI:29105"/>
    </cofactor>
    <text evidence="7">Binds 1 zinc ion per subunit.</text>
</comment>
<sequence>MTVPAGPLPASFPTRLQDGYRSFRDGRFPTEQSRFQTLAEAGQRPEIMIIGCCDSRVSPEVIFDAGPGEVFVVRNVANLVPPYTPDGELHGTSAALEFAVVALRVKHIVVMGHGRCGGVHAALNEYVPLTSTDFIGKWMSLVAPDAERVRNGPEPDPARRQTLLEHDVIRRSIANLDTFPCIQTLTARGKLTLHGAWFDVGLGELHVLDRQADEFVVMNG</sequence>
<keyword evidence="10" id="KW-1185">Reference proteome</keyword>
<reference evidence="9" key="1">
    <citation type="submission" date="2020-12" db="EMBL/GenBank/DDBJ databases">
        <title>Methylobrevis albus sp. nov., isolated from fresh water lack sediment.</title>
        <authorList>
            <person name="Zou Q."/>
        </authorList>
    </citation>
    <scope>NUCLEOTIDE SEQUENCE</scope>
    <source>
        <strain evidence="9">L22</strain>
    </source>
</reference>
<dbReference type="InterPro" id="IPR015892">
    <property type="entry name" value="Carbonic_anhydrase_CS"/>
</dbReference>
<comment type="caution">
    <text evidence="9">The sequence shown here is derived from an EMBL/GenBank/DDBJ whole genome shotgun (WGS) entry which is preliminary data.</text>
</comment>
<gene>
    <name evidence="9" type="ORF">I5731_09500</name>
</gene>
<dbReference type="GO" id="GO:0004089">
    <property type="term" value="F:carbonate dehydratase activity"/>
    <property type="evidence" value="ECO:0007669"/>
    <property type="project" value="UniProtKB-UniRule"/>
</dbReference>
<dbReference type="PANTHER" id="PTHR11002:SF76">
    <property type="entry name" value="CARBONIC ANHYDRASE"/>
    <property type="match status" value="1"/>
</dbReference>
<evidence type="ECO:0000256" key="2">
    <source>
        <dbReference type="ARBA" id="ARBA00012925"/>
    </source>
</evidence>
<dbReference type="AlphaFoldDB" id="A0A931I249"/>
<dbReference type="InterPro" id="IPR045066">
    <property type="entry name" value="Beta_CA_cladeB"/>
</dbReference>
<dbReference type="EMBL" id="JADZLT010000049">
    <property type="protein sequence ID" value="MBH0238054.1"/>
    <property type="molecule type" value="Genomic_DNA"/>
</dbReference>
<accession>A0A931I249</accession>
<evidence type="ECO:0000256" key="3">
    <source>
        <dbReference type="ARBA" id="ARBA00022723"/>
    </source>
</evidence>
<dbReference type="CDD" id="cd00884">
    <property type="entry name" value="beta_CA_cladeB"/>
    <property type="match status" value="1"/>
</dbReference>
<evidence type="ECO:0000256" key="7">
    <source>
        <dbReference type="PIRSR" id="PIRSR601765-1"/>
    </source>
</evidence>
<dbReference type="InterPro" id="IPR036874">
    <property type="entry name" value="Carbonic_anhydrase_sf"/>
</dbReference>
<dbReference type="EC" id="4.2.1.1" evidence="2 8"/>
<dbReference type="Proteomes" id="UP000631694">
    <property type="component" value="Unassembled WGS sequence"/>
</dbReference>
<dbReference type="SMART" id="SM00947">
    <property type="entry name" value="Pro_CA"/>
    <property type="match status" value="1"/>
</dbReference>
<evidence type="ECO:0000313" key="9">
    <source>
        <dbReference type="EMBL" id="MBH0238054.1"/>
    </source>
</evidence>
<feature type="binding site" evidence="7">
    <location>
        <position position="116"/>
    </location>
    <ligand>
        <name>Zn(2+)</name>
        <dbReference type="ChEBI" id="CHEBI:29105"/>
    </ligand>
</feature>
<dbReference type="PROSITE" id="PS00705">
    <property type="entry name" value="PROK_CO2_ANHYDRASE_2"/>
    <property type="match status" value="1"/>
</dbReference>
<dbReference type="PANTHER" id="PTHR11002">
    <property type="entry name" value="CARBONIC ANHYDRASE"/>
    <property type="match status" value="1"/>
</dbReference>
<feature type="binding site" evidence="7">
    <location>
        <position position="54"/>
    </location>
    <ligand>
        <name>Zn(2+)</name>
        <dbReference type="ChEBI" id="CHEBI:29105"/>
    </ligand>
</feature>
<proteinExistence type="inferred from homology"/>
<dbReference type="Pfam" id="PF00484">
    <property type="entry name" value="Pro_CA"/>
    <property type="match status" value="1"/>
</dbReference>
<dbReference type="GO" id="GO:0015976">
    <property type="term" value="P:carbon utilization"/>
    <property type="evidence" value="ECO:0007669"/>
    <property type="project" value="InterPro"/>
</dbReference>
<feature type="binding site" evidence="7">
    <location>
        <position position="113"/>
    </location>
    <ligand>
        <name>Zn(2+)</name>
        <dbReference type="ChEBI" id="CHEBI:29105"/>
    </ligand>
</feature>
<dbReference type="SUPFAM" id="SSF53056">
    <property type="entry name" value="beta-carbonic anhydrase, cab"/>
    <property type="match status" value="1"/>
</dbReference>
<evidence type="ECO:0000256" key="5">
    <source>
        <dbReference type="ARBA" id="ARBA00023239"/>
    </source>
</evidence>
<feature type="binding site" evidence="7">
    <location>
        <position position="52"/>
    </location>
    <ligand>
        <name>Zn(2+)</name>
        <dbReference type="ChEBI" id="CHEBI:29105"/>
    </ligand>
</feature>
<evidence type="ECO:0000256" key="4">
    <source>
        <dbReference type="ARBA" id="ARBA00022833"/>
    </source>
</evidence>
<name>A0A931I249_9HYPH</name>
<keyword evidence="5 8" id="KW-0456">Lyase</keyword>
<evidence type="ECO:0000256" key="8">
    <source>
        <dbReference type="RuleBase" id="RU003956"/>
    </source>
</evidence>